<dbReference type="Gene3D" id="3.30.2310.20">
    <property type="entry name" value="RelE-like"/>
    <property type="match status" value="1"/>
</dbReference>
<dbReference type="RefSeq" id="WP_155302105.1">
    <property type="nucleotide sequence ID" value="NZ_AP021875.1"/>
</dbReference>
<dbReference type="EMBL" id="AP021875">
    <property type="protein sequence ID" value="BBO72946.1"/>
    <property type="molecule type" value="Genomic_DNA"/>
</dbReference>
<evidence type="ECO:0000313" key="3">
    <source>
        <dbReference type="Proteomes" id="UP000427769"/>
    </source>
</evidence>
<proteinExistence type="predicted"/>
<dbReference type="AlphaFoldDB" id="A0A5K7YUI6"/>
<evidence type="ECO:0000256" key="1">
    <source>
        <dbReference type="ARBA" id="ARBA00022649"/>
    </source>
</evidence>
<dbReference type="SUPFAM" id="SSF143011">
    <property type="entry name" value="RelE-like"/>
    <property type="match status" value="1"/>
</dbReference>
<dbReference type="OrthoDB" id="5471671at2"/>
<sequence length="97" mass="11737">MVHYRLIYSDTSRNQIKKLHPALKPIIRSRLDRLSQEPFAGKRLERELSGYRSLRARRFRIIYKLNEAEQFTEIHYVGHRKDVYELFTEKTGPSFLR</sequence>
<dbReference type="InterPro" id="IPR035093">
    <property type="entry name" value="RelE/ParE_toxin_dom_sf"/>
</dbReference>
<dbReference type="KEGG" id="dwd:DSCW_03630"/>
<name>A0A5K7YUI6_9BACT</name>
<gene>
    <name evidence="2" type="ORF">DSCW_03630</name>
</gene>
<dbReference type="Pfam" id="PF05016">
    <property type="entry name" value="ParE_toxin"/>
    <property type="match status" value="1"/>
</dbReference>
<keyword evidence="1" id="KW-1277">Toxin-antitoxin system</keyword>
<evidence type="ECO:0000313" key="2">
    <source>
        <dbReference type="EMBL" id="BBO72946.1"/>
    </source>
</evidence>
<dbReference type="InterPro" id="IPR007712">
    <property type="entry name" value="RelE/ParE_toxin"/>
</dbReference>
<accession>A0A5K7YUI6</accession>
<keyword evidence="3" id="KW-1185">Reference proteome</keyword>
<protein>
    <submittedName>
        <fullName evidence="2">Uncharacterized protein</fullName>
    </submittedName>
</protein>
<dbReference type="Proteomes" id="UP000427769">
    <property type="component" value="Chromosome"/>
</dbReference>
<reference evidence="2 3" key="1">
    <citation type="submission" date="2019-11" db="EMBL/GenBank/DDBJ databases">
        <title>Comparative genomics of hydrocarbon-degrading Desulfosarcina strains.</title>
        <authorList>
            <person name="Watanabe M."/>
            <person name="Kojima H."/>
            <person name="Fukui M."/>
        </authorList>
    </citation>
    <scope>NUCLEOTIDE SEQUENCE [LARGE SCALE GENOMIC DNA]</scope>
    <source>
        <strain evidence="2 3">PP31</strain>
    </source>
</reference>
<organism evidence="2 3">
    <name type="scientific">Desulfosarcina widdelii</name>
    <dbReference type="NCBI Taxonomy" id="947919"/>
    <lineage>
        <taxon>Bacteria</taxon>
        <taxon>Pseudomonadati</taxon>
        <taxon>Thermodesulfobacteriota</taxon>
        <taxon>Desulfobacteria</taxon>
        <taxon>Desulfobacterales</taxon>
        <taxon>Desulfosarcinaceae</taxon>
        <taxon>Desulfosarcina</taxon>
    </lineage>
</organism>